<dbReference type="EMBL" id="CP061813">
    <property type="protein sequence ID" value="QOD61800.1"/>
    <property type="molecule type" value="Genomic_DNA"/>
</dbReference>
<evidence type="ECO:0000313" key="2">
    <source>
        <dbReference type="Proteomes" id="UP000516764"/>
    </source>
</evidence>
<evidence type="ECO:0000313" key="1">
    <source>
        <dbReference type="EMBL" id="QOD61800.1"/>
    </source>
</evidence>
<accession>A0A7L8AIH5</accession>
<proteinExistence type="predicted"/>
<dbReference type="RefSeq" id="WP_088352959.1">
    <property type="nucleotide sequence ID" value="NZ_CP061813.1"/>
</dbReference>
<dbReference type="KEGG" id="phal:H9I45_04955"/>
<dbReference type="Proteomes" id="UP000516764">
    <property type="component" value="Chromosome"/>
</dbReference>
<organism evidence="1 2">
    <name type="scientific">Polaribacter haliotis</name>
    <dbReference type="NCBI Taxonomy" id="1888915"/>
    <lineage>
        <taxon>Bacteria</taxon>
        <taxon>Pseudomonadati</taxon>
        <taxon>Bacteroidota</taxon>
        <taxon>Flavobacteriia</taxon>
        <taxon>Flavobacteriales</taxon>
        <taxon>Flavobacteriaceae</taxon>
    </lineage>
</organism>
<sequence>MSEKSEFYSKLKVQLDDTTSFPADYLYKFIVPTTKNQVTEVEDIFDNRGAVITTKKSKTGKYVSVSIILKVANSDEVISFYKKAEKIEGIISL</sequence>
<dbReference type="Gene3D" id="3.30.70.260">
    <property type="match status" value="1"/>
</dbReference>
<protein>
    <submittedName>
        <fullName evidence="1">DUF493 family protein</fullName>
    </submittedName>
</protein>
<dbReference type="OrthoDB" id="5616097at2"/>
<dbReference type="InterPro" id="IPR027471">
    <property type="entry name" value="YbeD-like_sf"/>
</dbReference>
<name>A0A7L8AIH5_9FLAO</name>
<dbReference type="AlphaFoldDB" id="A0A7L8AIH5"/>
<dbReference type="SUPFAM" id="SSF117991">
    <property type="entry name" value="YbeD/HP0495-like"/>
    <property type="match status" value="1"/>
</dbReference>
<keyword evidence="2" id="KW-1185">Reference proteome</keyword>
<dbReference type="InterPro" id="IPR007454">
    <property type="entry name" value="UPF0250_YbeD-like"/>
</dbReference>
<dbReference type="Pfam" id="PF04359">
    <property type="entry name" value="DUF493"/>
    <property type="match status" value="1"/>
</dbReference>
<gene>
    <name evidence="1" type="ORF">H9I45_04955</name>
</gene>
<reference evidence="1 2" key="1">
    <citation type="journal article" date="2016" name="Int. J. Syst. Evol. Microbiol.">
        <title>Polaribacter haliotis sp. nov., isolated from the gut of abalone Haliotis discus hannai.</title>
        <authorList>
            <person name="Kim Y.O."/>
            <person name="Park I.S."/>
            <person name="Park S."/>
            <person name="Nam B.H."/>
            <person name="Park J.M."/>
            <person name="Kim D.G."/>
            <person name="Yoon J.H."/>
        </authorList>
    </citation>
    <scope>NUCLEOTIDE SEQUENCE [LARGE SCALE GENOMIC DNA]</scope>
    <source>
        <strain evidence="1 2">KCTC 52418</strain>
    </source>
</reference>